<accession>A0A1G5AS07</accession>
<dbReference type="InterPro" id="IPR029039">
    <property type="entry name" value="Flavoprotein-like_sf"/>
</dbReference>
<gene>
    <name evidence="1" type="ORF">SAMN05216233_101412</name>
</gene>
<reference evidence="1 2" key="1">
    <citation type="submission" date="2016-10" db="EMBL/GenBank/DDBJ databases">
        <authorList>
            <person name="de Groot N.N."/>
        </authorList>
    </citation>
    <scope>NUCLEOTIDE SEQUENCE [LARGE SCALE GENOMIC DNA]</scope>
    <source>
        <strain evidence="1 2">AA1</strain>
    </source>
</reference>
<dbReference type="SUPFAM" id="SSF52218">
    <property type="entry name" value="Flavoproteins"/>
    <property type="match status" value="1"/>
</dbReference>
<keyword evidence="2" id="KW-1185">Reference proteome</keyword>
<evidence type="ECO:0008006" key="3">
    <source>
        <dbReference type="Google" id="ProtNLM"/>
    </source>
</evidence>
<name>A0A1G5AS07_9BACT</name>
<dbReference type="STRING" id="419481.SAMN05216233_101412"/>
<proteinExistence type="predicted"/>
<dbReference type="Gene3D" id="3.40.50.360">
    <property type="match status" value="1"/>
</dbReference>
<sequence>MNILIACYSRTGFTEKLADQIAQNLTSRGHVVKREVLGVVTKKNCWNLLFRQIHQYPLVGLSLVSSSFYKWWANIYHQPEEEIQPPVFPDVSGFDHICIGGPKWAYTSYPVARYLKQVKGLHHKPVSAFATFGGPPLKVFELGFIFTPMKRHIEKAGGTLVSSMGLSSNYHELHLIWIFRLFSRIALRRPLQSFTVDSDYGKLKLKSFCDQIEQKIPPQGPHIQLKKNSLRRQGVPP</sequence>
<dbReference type="EMBL" id="FMUX01000001">
    <property type="protein sequence ID" value="SCX80668.1"/>
    <property type="molecule type" value="Genomic_DNA"/>
</dbReference>
<dbReference type="AlphaFoldDB" id="A0A1G5AS07"/>
<organism evidence="1 2">
    <name type="scientific">Desulfoluna spongiiphila</name>
    <dbReference type="NCBI Taxonomy" id="419481"/>
    <lineage>
        <taxon>Bacteria</taxon>
        <taxon>Pseudomonadati</taxon>
        <taxon>Thermodesulfobacteriota</taxon>
        <taxon>Desulfobacteria</taxon>
        <taxon>Desulfobacterales</taxon>
        <taxon>Desulfolunaceae</taxon>
        <taxon>Desulfoluna</taxon>
    </lineage>
</organism>
<protein>
    <recommendedName>
        <fullName evidence="3">Flavodoxin domain-containing protein</fullName>
    </recommendedName>
</protein>
<evidence type="ECO:0000313" key="1">
    <source>
        <dbReference type="EMBL" id="SCX80668.1"/>
    </source>
</evidence>
<dbReference type="RefSeq" id="WP_092207706.1">
    <property type="nucleotide sequence ID" value="NZ_FMUX01000001.1"/>
</dbReference>
<evidence type="ECO:0000313" key="2">
    <source>
        <dbReference type="Proteomes" id="UP000198870"/>
    </source>
</evidence>
<dbReference type="Proteomes" id="UP000198870">
    <property type="component" value="Unassembled WGS sequence"/>
</dbReference>